<evidence type="ECO:0000313" key="3">
    <source>
        <dbReference type="Proteomes" id="UP000054166"/>
    </source>
</evidence>
<gene>
    <name evidence="2" type="ORF">PILCRDRAFT_10269</name>
</gene>
<evidence type="ECO:0000256" key="1">
    <source>
        <dbReference type="SAM" id="MobiDB-lite"/>
    </source>
</evidence>
<protein>
    <submittedName>
        <fullName evidence="2">Uncharacterized protein</fullName>
    </submittedName>
</protein>
<proteinExistence type="predicted"/>
<dbReference type="AlphaFoldDB" id="A0A0C3BQ33"/>
<feature type="compositionally biased region" description="Low complexity" evidence="1">
    <location>
        <begin position="116"/>
        <end position="129"/>
    </location>
</feature>
<dbReference type="Proteomes" id="UP000054166">
    <property type="component" value="Unassembled WGS sequence"/>
</dbReference>
<dbReference type="HOGENOM" id="CLU_754622_0_0_1"/>
<dbReference type="EMBL" id="KN833009">
    <property type="protein sequence ID" value="KIM79432.1"/>
    <property type="molecule type" value="Genomic_DNA"/>
</dbReference>
<feature type="region of interest" description="Disordered" evidence="1">
    <location>
        <begin position="97"/>
        <end position="129"/>
    </location>
</feature>
<keyword evidence="3" id="KW-1185">Reference proteome</keyword>
<evidence type="ECO:0000313" key="2">
    <source>
        <dbReference type="EMBL" id="KIM79432.1"/>
    </source>
</evidence>
<dbReference type="InParanoid" id="A0A0C3BQ33"/>
<reference evidence="2 3" key="1">
    <citation type="submission" date="2014-04" db="EMBL/GenBank/DDBJ databases">
        <authorList>
            <consortium name="DOE Joint Genome Institute"/>
            <person name="Kuo A."/>
            <person name="Tarkka M."/>
            <person name="Buscot F."/>
            <person name="Kohler A."/>
            <person name="Nagy L.G."/>
            <person name="Floudas D."/>
            <person name="Copeland A."/>
            <person name="Barry K.W."/>
            <person name="Cichocki N."/>
            <person name="Veneault-Fourrey C."/>
            <person name="LaButti K."/>
            <person name="Lindquist E.A."/>
            <person name="Lipzen A."/>
            <person name="Lundell T."/>
            <person name="Morin E."/>
            <person name="Murat C."/>
            <person name="Sun H."/>
            <person name="Tunlid A."/>
            <person name="Henrissat B."/>
            <person name="Grigoriev I.V."/>
            <person name="Hibbett D.S."/>
            <person name="Martin F."/>
            <person name="Nordberg H.P."/>
            <person name="Cantor M.N."/>
            <person name="Hua S.X."/>
        </authorList>
    </citation>
    <scope>NUCLEOTIDE SEQUENCE [LARGE SCALE GENOMIC DNA]</scope>
    <source>
        <strain evidence="2 3">F 1598</strain>
    </source>
</reference>
<name>A0A0C3BQ33_PILCF</name>
<organism evidence="2 3">
    <name type="scientific">Piloderma croceum (strain F 1598)</name>
    <dbReference type="NCBI Taxonomy" id="765440"/>
    <lineage>
        <taxon>Eukaryota</taxon>
        <taxon>Fungi</taxon>
        <taxon>Dikarya</taxon>
        <taxon>Basidiomycota</taxon>
        <taxon>Agaricomycotina</taxon>
        <taxon>Agaricomycetes</taxon>
        <taxon>Agaricomycetidae</taxon>
        <taxon>Atheliales</taxon>
        <taxon>Atheliaceae</taxon>
        <taxon>Piloderma</taxon>
    </lineage>
</organism>
<feature type="region of interest" description="Disordered" evidence="1">
    <location>
        <begin position="274"/>
        <end position="395"/>
    </location>
</feature>
<sequence>MLELIKRLFPFFMSAKPPNIHSLFPRTNDDINIFYWCSRILGLDVGIASMCFLTRLDHCKADRAPKHEFLKAYLTLYWNGKKYDIYIIIHRTPAPDVEVDPDAPKPQRTSTTSLASPQSTISSRSPSPSFRLSEHILGILEKGHPVPANDRVIIIKTGQVKDFDDACTKSFGSYITLNSLFIRDEHTPMSAPQLATVLEVAHNLAPNYSLKQYQCYWYALIVFLIARKQTNGDESNKCIKTLGKLWWMAPTHSADDDENVVQDEYDKAWAQFQKSEDERQCNPEEARRLAQERAAGFERQAEDERNRADEERKRAEEERKRADEARSNEANARESEANARESEANARESEANARESEANARESEANARESEANAKRNEEEALRKAEDEKSKRLELEAEVRQLRAQFGVREHA</sequence>
<accession>A0A0C3BQ33</accession>
<reference evidence="3" key="2">
    <citation type="submission" date="2015-01" db="EMBL/GenBank/DDBJ databases">
        <title>Evolutionary Origins and Diversification of the Mycorrhizal Mutualists.</title>
        <authorList>
            <consortium name="DOE Joint Genome Institute"/>
            <consortium name="Mycorrhizal Genomics Consortium"/>
            <person name="Kohler A."/>
            <person name="Kuo A."/>
            <person name="Nagy L.G."/>
            <person name="Floudas D."/>
            <person name="Copeland A."/>
            <person name="Barry K.W."/>
            <person name="Cichocki N."/>
            <person name="Veneault-Fourrey C."/>
            <person name="LaButti K."/>
            <person name="Lindquist E.A."/>
            <person name="Lipzen A."/>
            <person name="Lundell T."/>
            <person name="Morin E."/>
            <person name="Murat C."/>
            <person name="Riley R."/>
            <person name="Ohm R."/>
            <person name="Sun H."/>
            <person name="Tunlid A."/>
            <person name="Henrissat B."/>
            <person name="Grigoriev I.V."/>
            <person name="Hibbett D.S."/>
            <person name="Martin F."/>
        </authorList>
    </citation>
    <scope>NUCLEOTIDE SEQUENCE [LARGE SCALE GENOMIC DNA]</scope>
    <source>
        <strain evidence="3">F 1598</strain>
    </source>
</reference>